<dbReference type="EMBL" id="MFMD01000001">
    <property type="protein sequence ID" value="OGG76626.1"/>
    <property type="molecule type" value="Genomic_DNA"/>
</dbReference>
<keyword evidence="1" id="KW-1133">Transmembrane helix</keyword>
<reference evidence="2 3" key="1">
    <citation type="journal article" date="2016" name="Nat. Commun.">
        <title>Thousands of microbial genomes shed light on interconnected biogeochemical processes in an aquifer system.</title>
        <authorList>
            <person name="Anantharaman K."/>
            <person name="Brown C.T."/>
            <person name="Hug L.A."/>
            <person name="Sharon I."/>
            <person name="Castelle C.J."/>
            <person name="Probst A.J."/>
            <person name="Thomas B.C."/>
            <person name="Singh A."/>
            <person name="Wilkins M.J."/>
            <person name="Karaoz U."/>
            <person name="Brodie E.L."/>
            <person name="Williams K.H."/>
            <person name="Hubbard S.S."/>
            <person name="Banfield J.F."/>
        </authorList>
    </citation>
    <scope>NUCLEOTIDE SEQUENCE [LARGE SCALE GENOMIC DNA]</scope>
</reference>
<comment type="caution">
    <text evidence="2">The sequence shown here is derived from an EMBL/GenBank/DDBJ whole genome shotgun (WGS) entry which is preliminary data.</text>
</comment>
<dbReference type="Proteomes" id="UP000176714">
    <property type="component" value="Unassembled WGS sequence"/>
</dbReference>
<evidence type="ECO:0000256" key="1">
    <source>
        <dbReference type="SAM" id="Phobius"/>
    </source>
</evidence>
<keyword evidence="1" id="KW-0812">Transmembrane</keyword>
<protein>
    <submittedName>
        <fullName evidence="2">Uncharacterized protein</fullName>
    </submittedName>
</protein>
<organism evidence="2 3">
    <name type="scientific">Candidatus Kaiserbacteria bacterium RIFCSPLOWO2_01_FULL_55_19</name>
    <dbReference type="NCBI Taxonomy" id="1798516"/>
    <lineage>
        <taxon>Bacteria</taxon>
        <taxon>Candidatus Kaiseribacteriota</taxon>
    </lineage>
</organism>
<dbReference type="AlphaFoldDB" id="A0A1F6ESK4"/>
<proteinExistence type="predicted"/>
<evidence type="ECO:0000313" key="2">
    <source>
        <dbReference type="EMBL" id="OGG76626.1"/>
    </source>
</evidence>
<gene>
    <name evidence="2" type="ORF">A2950_01900</name>
</gene>
<name>A0A1F6ESK4_9BACT</name>
<dbReference type="STRING" id="1798516.A2950_01900"/>
<accession>A0A1F6ESK4</accession>
<feature type="transmembrane region" description="Helical" evidence="1">
    <location>
        <begin position="12"/>
        <end position="34"/>
    </location>
</feature>
<evidence type="ECO:0000313" key="3">
    <source>
        <dbReference type="Proteomes" id="UP000176714"/>
    </source>
</evidence>
<keyword evidence="1" id="KW-0472">Membrane</keyword>
<sequence length="444" mass="45958">MSPLTPARQGKRGYVLVLSLIFLGIFFAVGTSYLNFVTIGARGARVNVASAQALALAEAAIDKAAYQLNQNPSYSGETNTSFTNGMFSITVSSVDSNTKLVTAIGTVPNSQNPIATRTIKVKIGLTSDVVSFHYGVQAGQGGFTLDNTSSITGNVYSGGSVIGSSQNYIYGDVVSAGPDGLVYGIHATSSVYAHTIGNASRSTIIDKNAYYDTSKINTTVSGTSYPNSPDQATTSLPISDTQIGEWETLAAAGGTATCTSGSYSISSGSVSLGPVKIPCDMNISGTAIVTLYGHIWVTGNIIIQNSAVVKMAPSLGSETVAIIADNPSNKLTSSKISIKNTASFQNSGTTGSFILLVSQNNSAENGGGVGAIELENSVSAMVAYAAHGFIELENSISLKEVTAYKIYLKNSANIKYDTGLASVVFDSGPGGSWTFIPGTYSITR</sequence>